<evidence type="ECO:0000256" key="2">
    <source>
        <dbReference type="ARBA" id="ARBA00008814"/>
    </source>
</evidence>
<dbReference type="InterPro" id="IPR051313">
    <property type="entry name" value="Bact_iron-sidero_bind"/>
</dbReference>
<dbReference type="Gene3D" id="3.40.50.1980">
    <property type="entry name" value="Nitrogenase molybdenum iron protein domain"/>
    <property type="match status" value="2"/>
</dbReference>
<gene>
    <name evidence="8" type="ORF">DFP95_13527</name>
</gene>
<evidence type="ECO:0000256" key="5">
    <source>
        <dbReference type="SAM" id="Coils"/>
    </source>
</evidence>
<dbReference type="SUPFAM" id="SSF53807">
    <property type="entry name" value="Helical backbone' metal receptor"/>
    <property type="match status" value="1"/>
</dbReference>
<dbReference type="InterPro" id="IPR002491">
    <property type="entry name" value="ABC_transptr_periplasmic_BD"/>
</dbReference>
<dbReference type="Pfam" id="PF01497">
    <property type="entry name" value="Peripla_BP_2"/>
    <property type="match status" value="1"/>
</dbReference>
<dbReference type="GO" id="GO:0030288">
    <property type="term" value="C:outer membrane-bounded periplasmic space"/>
    <property type="evidence" value="ECO:0007669"/>
    <property type="project" value="TreeGrafter"/>
</dbReference>
<name>A0A3D9HR05_9BACL</name>
<feature type="region of interest" description="Disordered" evidence="6">
    <location>
        <begin position="28"/>
        <end position="62"/>
    </location>
</feature>
<dbReference type="PANTHER" id="PTHR30532:SF1">
    <property type="entry name" value="IRON(3+)-HYDROXAMATE-BINDING PROTEIN FHUD"/>
    <property type="match status" value="1"/>
</dbReference>
<organism evidence="8 9">
    <name type="scientific">Cohnella lupini</name>
    <dbReference type="NCBI Taxonomy" id="1294267"/>
    <lineage>
        <taxon>Bacteria</taxon>
        <taxon>Bacillati</taxon>
        <taxon>Bacillota</taxon>
        <taxon>Bacilli</taxon>
        <taxon>Bacillales</taxon>
        <taxon>Paenibacillaceae</taxon>
        <taxon>Cohnella</taxon>
    </lineage>
</organism>
<comment type="subcellular location">
    <subcellularLocation>
        <location evidence="1">Cell envelope</location>
    </subcellularLocation>
</comment>
<keyword evidence="5" id="KW-0175">Coiled coil</keyword>
<accession>A0A3D9HR05</accession>
<proteinExistence type="inferred from homology"/>
<dbReference type="PANTHER" id="PTHR30532">
    <property type="entry name" value="IRON III DICITRATE-BINDING PERIPLASMIC PROTEIN"/>
    <property type="match status" value="1"/>
</dbReference>
<evidence type="ECO:0000313" key="9">
    <source>
        <dbReference type="Proteomes" id="UP000256869"/>
    </source>
</evidence>
<evidence type="ECO:0000256" key="4">
    <source>
        <dbReference type="ARBA" id="ARBA00022729"/>
    </source>
</evidence>
<comment type="caution">
    <text evidence="8">The sequence shown here is derived from an EMBL/GenBank/DDBJ whole genome shotgun (WGS) entry which is preliminary data.</text>
</comment>
<reference evidence="8 9" key="1">
    <citation type="submission" date="2018-07" db="EMBL/GenBank/DDBJ databases">
        <title>Genomic Encyclopedia of Type Strains, Phase III (KMG-III): the genomes of soil and plant-associated and newly described type strains.</title>
        <authorList>
            <person name="Whitman W."/>
        </authorList>
    </citation>
    <scope>NUCLEOTIDE SEQUENCE [LARGE SCALE GENOMIC DNA]</scope>
    <source>
        <strain evidence="8 9">CECT 8236</strain>
    </source>
</reference>
<dbReference type="Proteomes" id="UP000256869">
    <property type="component" value="Unassembled WGS sequence"/>
</dbReference>
<feature type="coiled-coil region" evidence="5">
    <location>
        <begin position="189"/>
        <end position="216"/>
    </location>
</feature>
<evidence type="ECO:0000256" key="6">
    <source>
        <dbReference type="SAM" id="MobiDB-lite"/>
    </source>
</evidence>
<dbReference type="GO" id="GO:1901678">
    <property type="term" value="P:iron coordination entity transport"/>
    <property type="evidence" value="ECO:0007669"/>
    <property type="project" value="UniProtKB-ARBA"/>
</dbReference>
<feature type="compositionally biased region" description="Low complexity" evidence="6">
    <location>
        <begin position="28"/>
        <end position="56"/>
    </location>
</feature>
<evidence type="ECO:0000313" key="8">
    <source>
        <dbReference type="EMBL" id="RED51947.1"/>
    </source>
</evidence>
<comment type="similarity">
    <text evidence="2">Belongs to the bacterial solute-binding protein 8 family.</text>
</comment>
<keyword evidence="4" id="KW-0732">Signal</keyword>
<dbReference type="OrthoDB" id="2417096at2"/>
<dbReference type="EMBL" id="QRDY01000035">
    <property type="protein sequence ID" value="RED51947.1"/>
    <property type="molecule type" value="Genomic_DNA"/>
</dbReference>
<evidence type="ECO:0000259" key="7">
    <source>
        <dbReference type="PROSITE" id="PS50983"/>
    </source>
</evidence>
<dbReference type="PROSITE" id="PS50983">
    <property type="entry name" value="FE_B12_PBP"/>
    <property type="match status" value="1"/>
</dbReference>
<evidence type="ECO:0000256" key="1">
    <source>
        <dbReference type="ARBA" id="ARBA00004196"/>
    </source>
</evidence>
<dbReference type="AlphaFoldDB" id="A0A3D9HR05"/>
<protein>
    <submittedName>
        <fullName evidence="8">Iron complex transport system substrate-binding protein</fullName>
    </submittedName>
</protein>
<dbReference type="RefSeq" id="WP_115995796.1">
    <property type="nucleotide sequence ID" value="NZ_QRDY01000035.1"/>
</dbReference>
<sequence>MTATNRSMYLIIAVVIISLLAACGNSNNNASPSPSASAEQSSAVTESASPSPSEEAPAAEEEAFRTLTDAAGHEVQVPTHPQKVIAPFIEDPLTALGIKPIAQWGANGVPQHYLQDKLAGVPVLDMSGGLKPEETLSYSPDLIIFLAPTYLASGTYEQFAKIAPTFVLSNDEMDWRGNVLKLGALLNQEDAANKAIADYDDKLKKAKEQLGSLSTDKTAILLQAGDEKGFKLFGPKFYGGSVLYDALGFKQPKLLMGDYETYSMESLEQLQEVDYIFVISGEGRALPPVDNPLWKALPAVKAGHVFDADSGHWFNSNPIANGLMIDDVLKNVHE</sequence>
<feature type="domain" description="Fe/B12 periplasmic-binding" evidence="7">
    <location>
        <begin position="81"/>
        <end position="334"/>
    </location>
</feature>
<evidence type="ECO:0000256" key="3">
    <source>
        <dbReference type="ARBA" id="ARBA00022448"/>
    </source>
</evidence>
<keyword evidence="9" id="KW-1185">Reference proteome</keyword>
<keyword evidence="3" id="KW-0813">Transport</keyword>
<dbReference type="PROSITE" id="PS51257">
    <property type="entry name" value="PROKAR_LIPOPROTEIN"/>
    <property type="match status" value="1"/>
</dbReference>